<dbReference type="EMBL" id="JAVDTI010000007">
    <property type="protein sequence ID" value="MDR6808824.1"/>
    <property type="molecule type" value="Genomic_DNA"/>
</dbReference>
<reference evidence="2 3" key="1">
    <citation type="submission" date="2023-07" db="EMBL/GenBank/DDBJ databases">
        <title>Sorghum-associated microbial communities from plants grown in Nebraska, USA.</title>
        <authorList>
            <person name="Schachtman D."/>
        </authorList>
    </citation>
    <scope>NUCLEOTIDE SEQUENCE [LARGE SCALE GENOMIC DNA]</scope>
    <source>
        <strain evidence="2 3">BE57</strain>
    </source>
</reference>
<keyword evidence="3" id="KW-1185">Reference proteome</keyword>
<comment type="caution">
    <text evidence="2">The sequence shown here is derived from an EMBL/GenBank/DDBJ whole genome shotgun (WGS) entry which is preliminary data.</text>
</comment>
<accession>A0ABU1R7D0</accession>
<dbReference type="Proteomes" id="UP001264980">
    <property type="component" value="Unassembled WGS sequence"/>
</dbReference>
<evidence type="ECO:0000259" key="1">
    <source>
        <dbReference type="Pfam" id="PF09994"/>
    </source>
</evidence>
<organism evidence="2 3">
    <name type="scientific">Dyadobacter fermentans</name>
    <dbReference type="NCBI Taxonomy" id="94254"/>
    <lineage>
        <taxon>Bacteria</taxon>
        <taxon>Pseudomonadati</taxon>
        <taxon>Bacteroidota</taxon>
        <taxon>Cytophagia</taxon>
        <taxon>Cytophagales</taxon>
        <taxon>Spirosomataceae</taxon>
        <taxon>Dyadobacter</taxon>
    </lineage>
</organism>
<gene>
    <name evidence="2" type="ORF">J2W84_005888</name>
</gene>
<dbReference type="Pfam" id="PF09994">
    <property type="entry name" value="T6SS_Tle1-like_cat"/>
    <property type="match status" value="1"/>
</dbReference>
<dbReference type="PANTHER" id="PTHR33840">
    <property type="match status" value="1"/>
</dbReference>
<feature type="domain" description="T6SS Phospholipase effector Tle1-like catalytic" evidence="1">
    <location>
        <begin position="2"/>
        <end position="251"/>
    </location>
</feature>
<dbReference type="PANTHER" id="PTHR33840:SF1">
    <property type="entry name" value="TLE1 PHOSPHOLIPASE DOMAIN-CONTAINING PROTEIN"/>
    <property type="match status" value="1"/>
</dbReference>
<evidence type="ECO:0000313" key="3">
    <source>
        <dbReference type="Proteomes" id="UP001264980"/>
    </source>
</evidence>
<protein>
    <submittedName>
        <fullName evidence="2">Uncharacterized protein (DUF2235 family)</fullName>
    </submittedName>
</protein>
<proteinExistence type="predicted"/>
<dbReference type="RefSeq" id="WP_309991282.1">
    <property type="nucleotide sequence ID" value="NZ_JAVDTI010000007.1"/>
</dbReference>
<sequence length="354" mass="40022">MKNIVICCDGTANEWTTPDKNSNVVQLFCMLAKDPSNTQQVRYYDPGVGTRGYTHLLDWWDQATGWSVDENVKQAYTFLMNFYEPGDRIFLFGFSRGAFTVRVLSGLIAKSGLLYKRNENLIEYAFKIFRGKDNDEQAKDFVTNLSQSVEIAFLGVWDTVSAMLQKASLSKLPTFFQDTMLSEKVQYACQALSTDDLRHVVFRPILWGPVEPLSRMEQVWFAGAHSDVGGGYEADAKGHRSARIPLQWMIKRAKKHGLLIDPTVDVDNIALPLDELGDLHRPDKSLPWILAPFLNGKRSIPEKAIIRDTTTSLLSRLHKSVIDRIESRNDYQPRNLPASYEIVDDDGSVLAVVP</sequence>
<evidence type="ECO:0000313" key="2">
    <source>
        <dbReference type="EMBL" id="MDR6808824.1"/>
    </source>
</evidence>
<name>A0ABU1R7D0_9BACT</name>
<dbReference type="InterPro" id="IPR018712">
    <property type="entry name" value="Tle1-like_cat"/>
</dbReference>